<organism evidence="1 2">
    <name type="scientific">Hibiscus sabdariffa</name>
    <name type="common">roselle</name>
    <dbReference type="NCBI Taxonomy" id="183260"/>
    <lineage>
        <taxon>Eukaryota</taxon>
        <taxon>Viridiplantae</taxon>
        <taxon>Streptophyta</taxon>
        <taxon>Embryophyta</taxon>
        <taxon>Tracheophyta</taxon>
        <taxon>Spermatophyta</taxon>
        <taxon>Magnoliopsida</taxon>
        <taxon>eudicotyledons</taxon>
        <taxon>Gunneridae</taxon>
        <taxon>Pentapetalae</taxon>
        <taxon>rosids</taxon>
        <taxon>malvids</taxon>
        <taxon>Malvales</taxon>
        <taxon>Malvaceae</taxon>
        <taxon>Malvoideae</taxon>
        <taxon>Hibiscus</taxon>
    </lineage>
</organism>
<name>A0ABR2T2G7_9ROSI</name>
<comment type="caution">
    <text evidence="1">The sequence shown here is derived from an EMBL/GenBank/DDBJ whole genome shotgun (WGS) entry which is preliminary data.</text>
</comment>
<gene>
    <name evidence="1" type="ORF">V6N11_055973</name>
</gene>
<evidence type="ECO:0000313" key="1">
    <source>
        <dbReference type="EMBL" id="KAK9031681.1"/>
    </source>
</evidence>
<accession>A0ABR2T2G7</accession>
<protein>
    <submittedName>
        <fullName evidence="1">Uncharacterized protein</fullName>
    </submittedName>
</protein>
<sequence length="116" mass="12483">MSMSSSSATSWPLEAPTASDNLTKMGKLSLFSFPILLPGFGSESDFRLYFAVDCDFGIARGRWALMRAMVIDGEGRFWVVDWMRVGIRVGLGVSVKGEGHSVGTAVAVSLGVMMVD</sequence>
<dbReference type="Proteomes" id="UP001396334">
    <property type="component" value="Unassembled WGS sequence"/>
</dbReference>
<evidence type="ECO:0000313" key="2">
    <source>
        <dbReference type="Proteomes" id="UP001396334"/>
    </source>
</evidence>
<dbReference type="EMBL" id="JBBPBN010000009">
    <property type="protein sequence ID" value="KAK9031681.1"/>
    <property type="molecule type" value="Genomic_DNA"/>
</dbReference>
<keyword evidence="2" id="KW-1185">Reference proteome</keyword>
<proteinExistence type="predicted"/>
<reference evidence="1 2" key="1">
    <citation type="journal article" date="2024" name="G3 (Bethesda)">
        <title>Genome assembly of Hibiscus sabdariffa L. provides insights into metabolisms of medicinal natural products.</title>
        <authorList>
            <person name="Kim T."/>
        </authorList>
    </citation>
    <scope>NUCLEOTIDE SEQUENCE [LARGE SCALE GENOMIC DNA]</scope>
    <source>
        <strain evidence="1">TK-2024</strain>
        <tissue evidence="1">Old leaves</tissue>
    </source>
</reference>